<dbReference type="PANTHER" id="PTHR34614:SF2">
    <property type="entry name" value="TRANSPOSASE IS4-LIKE DOMAIN-CONTAINING PROTEIN"/>
    <property type="match status" value="1"/>
</dbReference>
<dbReference type="NCBIfam" id="NF033559">
    <property type="entry name" value="transpos_IS1634"/>
    <property type="match status" value="1"/>
</dbReference>
<dbReference type="Proteomes" id="UP000192335">
    <property type="component" value="Unassembled WGS sequence"/>
</dbReference>
<dbReference type="InterPro" id="IPR047654">
    <property type="entry name" value="IS1634_transpos"/>
</dbReference>
<evidence type="ECO:0000313" key="3">
    <source>
        <dbReference type="Proteomes" id="UP000192335"/>
    </source>
</evidence>
<accession>A0A8E2IVR1</accession>
<dbReference type="EMBL" id="MWQA01000001">
    <property type="protein sequence ID" value="ORC10162.1"/>
    <property type="molecule type" value="Genomic_DNA"/>
</dbReference>
<name>A0A8E2IVR1_9MYCO</name>
<reference evidence="2 3" key="1">
    <citation type="submission" date="2017-02" db="EMBL/GenBank/DDBJ databases">
        <title>Mycobacterium kansasii genomes.</title>
        <authorList>
            <person name="Borowka P."/>
            <person name="Strapagiel D."/>
            <person name="Marciniak B."/>
            <person name="Lach J."/>
            <person name="Bakula Z."/>
            <person name="Van Ingen J."/>
            <person name="Safianowska A."/>
            <person name="Brzostek A."/>
            <person name="Dziadek J."/>
            <person name="Jagielski T."/>
        </authorList>
    </citation>
    <scope>NUCLEOTIDE SEQUENCE [LARGE SCALE GENOMIC DNA]</scope>
    <source>
        <strain evidence="2 3">12MK</strain>
    </source>
</reference>
<sequence>MHRRHTYYYLVESARVDGKPRIVSQKYLGTAEEVMAKLAGADSGEPVRSQHKQFGDLAGVWSVLQRLGVVEIVDSVAPRRADAGASVGTYIALATANRVVAPCSKLAFADWWATTAGPRWVKTPAGALDHRRFWDAMDHLDTEALRRIETQLGRRMVTEFGLGLSGLVLDMTNFATYIDSANERAPIAQRGKAEQKRVDLQLVGLALVVTRDGGVPVVSHAYPGDRPDLTQFPTVIEELVARYRQLTSSVQSLTVVYDAGQNSADNHTIIEESGLGFVGSLPPSDHPELLAIPRATYVPVDDDRYPGLTCLDTEVTALGVTRRAVLTHSPTLHAAQSRGLDQTLAKARKRLAEWQSRLARGKTRRGRDAVEADIAAILKPRWVSYILTVTLTGEDPSTFRLTWRTEQNARKKLEDRIFGKRILFTNRDTWNVGDVVAAYRSQSEVEAGFRQQKDPPVVSFGPMHHWTDQKIRVHVFYSVLALTVAHLMRRQADRAGLPMSVRELLNQLAGIGETVLLYHDGGKGRPRARRMLTDTTPTQDRLANLFDIHRYAPTR</sequence>
<proteinExistence type="predicted"/>
<keyword evidence="1" id="KW-0175">Coiled coil</keyword>
<gene>
    <name evidence="2" type="ORF">B4U45_09095</name>
</gene>
<comment type="caution">
    <text evidence="2">The sequence shown here is derived from an EMBL/GenBank/DDBJ whole genome shotgun (WGS) entry which is preliminary data.</text>
</comment>
<dbReference type="PANTHER" id="PTHR34614">
    <property type="match status" value="1"/>
</dbReference>
<protein>
    <submittedName>
        <fullName evidence="2">Transposase</fullName>
    </submittedName>
</protein>
<evidence type="ECO:0000313" key="2">
    <source>
        <dbReference type="EMBL" id="ORC10162.1"/>
    </source>
</evidence>
<organism evidence="2 3">
    <name type="scientific">Mycobacterium persicum</name>
    <dbReference type="NCBI Taxonomy" id="1487726"/>
    <lineage>
        <taxon>Bacteria</taxon>
        <taxon>Bacillati</taxon>
        <taxon>Actinomycetota</taxon>
        <taxon>Actinomycetes</taxon>
        <taxon>Mycobacteriales</taxon>
        <taxon>Mycobacteriaceae</taxon>
        <taxon>Mycobacterium</taxon>
    </lineage>
</organism>
<evidence type="ECO:0000256" key="1">
    <source>
        <dbReference type="SAM" id="Coils"/>
    </source>
</evidence>
<feature type="coiled-coil region" evidence="1">
    <location>
        <begin position="337"/>
        <end position="364"/>
    </location>
</feature>
<dbReference type="AlphaFoldDB" id="A0A8E2IVR1"/>